<accession>A0A9D4ZNF7</accession>
<name>A0A9D4ZNF7_ADICA</name>
<dbReference type="PROSITE" id="PS50102">
    <property type="entry name" value="RRM"/>
    <property type="match status" value="1"/>
</dbReference>
<dbReference type="OrthoDB" id="1875751at2759"/>
<dbReference type="GO" id="GO:0005634">
    <property type="term" value="C:nucleus"/>
    <property type="evidence" value="ECO:0007669"/>
    <property type="project" value="TreeGrafter"/>
</dbReference>
<evidence type="ECO:0000259" key="4">
    <source>
        <dbReference type="PROSITE" id="PS50102"/>
    </source>
</evidence>
<dbReference type="AlphaFoldDB" id="A0A9D4ZNF7"/>
<evidence type="ECO:0000256" key="3">
    <source>
        <dbReference type="SAM" id="MobiDB-lite"/>
    </source>
</evidence>
<feature type="compositionally biased region" description="Basic residues" evidence="3">
    <location>
        <begin position="1"/>
        <end position="10"/>
    </location>
</feature>
<dbReference type="Pfam" id="PF00076">
    <property type="entry name" value="RRM_1"/>
    <property type="match status" value="1"/>
</dbReference>
<dbReference type="SMART" id="SM00360">
    <property type="entry name" value="RRM"/>
    <property type="match status" value="1"/>
</dbReference>
<feature type="domain" description="RRM" evidence="4">
    <location>
        <begin position="68"/>
        <end position="147"/>
    </location>
</feature>
<dbReference type="InterPro" id="IPR035979">
    <property type="entry name" value="RBD_domain_sf"/>
</dbReference>
<keyword evidence="6" id="KW-1185">Reference proteome</keyword>
<dbReference type="SUPFAM" id="SSF54928">
    <property type="entry name" value="RNA-binding domain, RBD"/>
    <property type="match status" value="1"/>
</dbReference>
<evidence type="ECO:0000313" key="5">
    <source>
        <dbReference type="EMBL" id="KAI5079210.1"/>
    </source>
</evidence>
<feature type="region of interest" description="Disordered" evidence="3">
    <location>
        <begin position="1"/>
        <end position="23"/>
    </location>
</feature>
<protein>
    <recommendedName>
        <fullName evidence="4">RRM domain-containing protein</fullName>
    </recommendedName>
</protein>
<dbReference type="PANTHER" id="PTHR48024">
    <property type="entry name" value="GEO13361P1-RELATED"/>
    <property type="match status" value="1"/>
</dbReference>
<dbReference type="GO" id="GO:0003723">
    <property type="term" value="F:RNA binding"/>
    <property type="evidence" value="ECO:0007669"/>
    <property type="project" value="UniProtKB-UniRule"/>
</dbReference>
<dbReference type="EMBL" id="JABFUD020000006">
    <property type="protein sequence ID" value="KAI5079210.1"/>
    <property type="molecule type" value="Genomic_DNA"/>
</dbReference>
<dbReference type="Gene3D" id="3.30.70.330">
    <property type="match status" value="1"/>
</dbReference>
<reference evidence="5" key="1">
    <citation type="submission" date="2021-01" db="EMBL/GenBank/DDBJ databases">
        <title>Adiantum capillus-veneris genome.</title>
        <authorList>
            <person name="Fang Y."/>
            <person name="Liao Q."/>
        </authorList>
    </citation>
    <scope>NUCLEOTIDE SEQUENCE</scope>
    <source>
        <strain evidence="5">H3</strain>
        <tissue evidence="5">Leaf</tissue>
    </source>
</reference>
<evidence type="ECO:0000313" key="6">
    <source>
        <dbReference type="Proteomes" id="UP000886520"/>
    </source>
</evidence>
<dbReference type="InterPro" id="IPR012677">
    <property type="entry name" value="Nucleotide-bd_a/b_plait_sf"/>
</dbReference>
<feature type="region of interest" description="Disordered" evidence="3">
    <location>
        <begin position="156"/>
        <end position="199"/>
    </location>
</feature>
<organism evidence="5 6">
    <name type="scientific">Adiantum capillus-veneris</name>
    <name type="common">Maidenhair fern</name>
    <dbReference type="NCBI Taxonomy" id="13818"/>
    <lineage>
        <taxon>Eukaryota</taxon>
        <taxon>Viridiplantae</taxon>
        <taxon>Streptophyta</taxon>
        <taxon>Embryophyta</taxon>
        <taxon>Tracheophyta</taxon>
        <taxon>Polypodiopsida</taxon>
        <taxon>Polypodiidae</taxon>
        <taxon>Polypodiales</taxon>
        <taxon>Pteridineae</taxon>
        <taxon>Pteridaceae</taxon>
        <taxon>Vittarioideae</taxon>
        <taxon>Adiantum</taxon>
    </lineage>
</organism>
<dbReference type="PANTHER" id="PTHR48024:SF45">
    <property type="entry name" value="RNA BINDING DOMAIN PROTEIN"/>
    <property type="match status" value="1"/>
</dbReference>
<feature type="non-terminal residue" evidence="5">
    <location>
        <position position="1"/>
    </location>
</feature>
<gene>
    <name evidence="5" type="ORF">GOP47_0006881</name>
</gene>
<feature type="compositionally biased region" description="Basic and acidic residues" evidence="3">
    <location>
        <begin position="165"/>
        <end position="184"/>
    </location>
</feature>
<dbReference type="Proteomes" id="UP000886520">
    <property type="component" value="Chromosome 6"/>
</dbReference>
<comment type="caution">
    <text evidence="5">The sequence shown here is derived from an EMBL/GenBank/DDBJ whole genome shotgun (WGS) entry which is preliminary data.</text>
</comment>
<proteinExistence type="predicted"/>
<evidence type="ECO:0000256" key="1">
    <source>
        <dbReference type="ARBA" id="ARBA00022884"/>
    </source>
</evidence>
<dbReference type="InterPro" id="IPR000504">
    <property type="entry name" value="RRM_dom"/>
</dbReference>
<dbReference type="InterPro" id="IPR050886">
    <property type="entry name" value="RNA-binding_reg"/>
</dbReference>
<sequence length="199" mass="21751">MGKEGKKRKAQQTEESTPDFSLSEEDIAGLAETLSKEQLVGILKEAALSYTDIRSKLQSAADEDPAARKLFVRGLSWSTEKDGLKKAFEEYGAVKDATVIVEKSTGKSKGYGFVTFRHRDAALRALKEPNKKIEGRNTVCNLSGAREAENAAIAASAPPLLQISSDREKQEWKEKQEASSEHKGVPTFIPKAPSLTGRL</sequence>
<evidence type="ECO:0000256" key="2">
    <source>
        <dbReference type="PROSITE-ProRule" id="PRU00176"/>
    </source>
</evidence>
<keyword evidence="1 2" id="KW-0694">RNA-binding</keyword>